<evidence type="ECO:0000313" key="13">
    <source>
        <dbReference type="Proteomes" id="UP000283732"/>
    </source>
</evidence>
<dbReference type="Gene3D" id="3.40.50.300">
    <property type="entry name" value="P-loop containing nucleotide triphosphate hydrolases"/>
    <property type="match status" value="2"/>
</dbReference>
<evidence type="ECO:0000256" key="3">
    <source>
        <dbReference type="ARBA" id="ARBA00022722"/>
    </source>
</evidence>
<dbReference type="Pfam" id="PF00270">
    <property type="entry name" value="DEAD"/>
    <property type="match status" value="1"/>
</dbReference>
<sequence>MMKEQDFIAHVRVEEDAFRIQTVKEHSVGTATLSESFASVFGAAAWGKQNGWWHDMGKYTKNSFQPYIRNASGMAVEQKVVDKPDHSSAGAILAREKLPGYYPPLAYCIAGHHSGLLDWTSSGEANLNRRLSKTDCYQEMLEDAPEEMQEVVASLDQPLIDDFEKDIHQWIRMLFSCLVDADYLDTERFMHPEQAARRGQYDSMETLKDRFDAYMESLTANAPASFINEKRAAILSRCRKMAESLPGFFSLTVPTGGGKTLASMAWALLHAVRYKKKRIIIVIPYTSIIVQTAAVLRDIFGAENVVEHHSNLQQDSNDERSPSLLATENWDAPIIVTTNVQFFESLYACRTSRCRKLHNICNSVVILDEAQMLPVEFLHPILDVLQSLQASFKASILFTTATLPVFSGRIGTGPEAFDGLKTPVTEITSVHDNLFEAFKRVELHWPELGTTTNFDELADELSGYDRVLCIVNTRKDARELYRRMPEGTLHLSRMMCSAHIMEVIKLIKQKLKDNEPVRVISTQLVEAGVDIDFPVVYRAFAGLDSIIQAAGRCNREGKLNHVGKLGQVFVFNLENTLLRGLMGKGAAALREILSVSDGSDLFSPECMAQYFSLFYSNCNTFDKANIKGLLYKGFAEMHFMFATAAEKFRLIDDKDSVSILVGYGDGATLLEELKRIGPEFWLLRKLQQYSVSIRKWDFEELVRCGKVIEYSGVFILEDPNCYDLQAGLVLDGAWVEELLLIE</sequence>
<accession>A0A3R6HLY3</accession>
<dbReference type="GO" id="GO:0051607">
    <property type="term" value="P:defense response to virus"/>
    <property type="evidence" value="ECO:0007669"/>
    <property type="project" value="UniProtKB-KW"/>
</dbReference>
<name>A0A3R6HLY3_9BACT</name>
<proteinExistence type="inferred from homology"/>
<evidence type="ECO:0000259" key="10">
    <source>
        <dbReference type="PROSITE" id="PS51192"/>
    </source>
</evidence>
<dbReference type="InterPro" id="IPR006483">
    <property type="entry name" value="CRISPR-assoc_Cas3_HD"/>
</dbReference>
<reference evidence="12 13" key="1">
    <citation type="submission" date="2018-08" db="EMBL/GenBank/DDBJ databases">
        <title>A genome reference for cultivated species of the human gut microbiota.</title>
        <authorList>
            <person name="Zou Y."/>
            <person name="Xue W."/>
            <person name="Luo G."/>
        </authorList>
    </citation>
    <scope>NUCLEOTIDE SEQUENCE [LARGE SCALE GENOMIC DNA]</scope>
    <source>
        <strain evidence="12 13">AM16-50</strain>
    </source>
</reference>
<keyword evidence="7" id="KW-0347">Helicase</keyword>
<comment type="similarity">
    <text evidence="2">In the central section; belongs to the CRISPR-associated helicase Cas3 family.</text>
</comment>
<dbReference type="AlphaFoldDB" id="A0A3R6HLY3"/>
<dbReference type="NCBIfam" id="TIGR01587">
    <property type="entry name" value="cas3_core"/>
    <property type="match status" value="1"/>
</dbReference>
<comment type="similarity">
    <text evidence="1">In the N-terminal section; belongs to the CRISPR-associated nuclease Cas3-HD family.</text>
</comment>
<dbReference type="SUPFAM" id="SSF52540">
    <property type="entry name" value="P-loop containing nucleoside triphosphate hydrolases"/>
    <property type="match status" value="1"/>
</dbReference>
<gene>
    <name evidence="12" type="primary">cas3</name>
    <name evidence="12" type="ORF">DW191_10180</name>
</gene>
<keyword evidence="8" id="KW-0067">ATP-binding</keyword>
<dbReference type="EMBL" id="QRKC01000004">
    <property type="protein sequence ID" value="RHH77355.1"/>
    <property type="molecule type" value="Genomic_DNA"/>
</dbReference>
<dbReference type="GO" id="GO:0003676">
    <property type="term" value="F:nucleic acid binding"/>
    <property type="evidence" value="ECO:0007669"/>
    <property type="project" value="InterPro"/>
</dbReference>
<dbReference type="InterPro" id="IPR006474">
    <property type="entry name" value="Helicase_Cas3_CRISPR-ass_core"/>
</dbReference>
<dbReference type="GO" id="GO:0046872">
    <property type="term" value="F:metal ion binding"/>
    <property type="evidence" value="ECO:0007669"/>
    <property type="project" value="UniProtKB-KW"/>
</dbReference>
<evidence type="ECO:0000313" key="12">
    <source>
        <dbReference type="EMBL" id="RHH77355.1"/>
    </source>
</evidence>
<dbReference type="InterPro" id="IPR027417">
    <property type="entry name" value="P-loop_NTPase"/>
</dbReference>
<dbReference type="Pfam" id="PF22590">
    <property type="entry name" value="Cas3-like_C_2"/>
    <property type="match status" value="1"/>
</dbReference>
<keyword evidence="3" id="KW-0540">Nuclease</keyword>
<dbReference type="Gene3D" id="1.10.3210.30">
    <property type="match status" value="1"/>
</dbReference>
<feature type="domain" description="HD Cas3-type" evidence="11">
    <location>
        <begin position="16"/>
        <end position="184"/>
    </location>
</feature>
<evidence type="ECO:0000256" key="7">
    <source>
        <dbReference type="ARBA" id="ARBA00022806"/>
    </source>
</evidence>
<keyword evidence="4" id="KW-0479">Metal-binding</keyword>
<dbReference type="InterPro" id="IPR011545">
    <property type="entry name" value="DEAD/DEAH_box_helicase_dom"/>
</dbReference>
<dbReference type="InterPro" id="IPR054712">
    <property type="entry name" value="Cas3-like_dom"/>
</dbReference>
<dbReference type="InterPro" id="IPR038257">
    <property type="entry name" value="CRISPR-assoc_Cas3_HD_sf"/>
</dbReference>
<evidence type="ECO:0000256" key="9">
    <source>
        <dbReference type="ARBA" id="ARBA00023118"/>
    </source>
</evidence>
<dbReference type="GO" id="GO:0005524">
    <property type="term" value="F:ATP binding"/>
    <property type="evidence" value="ECO:0007669"/>
    <property type="project" value="UniProtKB-KW"/>
</dbReference>
<evidence type="ECO:0000256" key="6">
    <source>
        <dbReference type="ARBA" id="ARBA00022801"/>
    </source>
</evidence>
<dbReference type="SUPFAM" id="SSF109604">
    <property type="entry name" value="HD-domain/PDEase-like"/>
    <property type="match status" value="1"/>
</dbReference>
<keyword evidence="5" id="KW-0547">Nucleotide-binding</keyword>
<evidence type="ECO:0000259" key="11">
    <source>
        <dbReference type="PROSITE" id="PS51643"/>
    </source>
</evidence>
<protein>
    <submittedName>
        <fullName evidence="12">CRISPR-associated helicase Cas3</fullName>
    </submittedName>
</protein>
<dbReference type="GO" id="GO:0004518">
    <property type="term" value="F:nuclease activity"/>
    <property type="evidence" value="ECO:0007669"/>
    <property type="project" value="UniProtKB-KW"/>
</dbReference>
<dbReference type="PROSITE" id="PS51643">
    <property type="entry name" value="HD_CAS3"/>
    <property type="match status" value="1"/>
</dbReference>
<dbReference type="NCBIfam" id="TIGR01596">
    <property type="entry name" value="cas3_HD"/>
    <property type="match status" value="1"/>
</dbReference>
<dbReference type="GO" id="GO:0004386">
    <property type="term" value="F:helicase activity"/>
    <property type="evidence" value="ECO:0007669"/>
    <property type="project" value="UniProtKB-KW"/>
</dbReference>
<comment type="caution">
    <text evidence="12">The sequence shown here is derived from an EMBL/GenBank/DDBJ whole genome shotgun (WGS) entry which is preliminary data.</text>
</comment>
<feature type="domain" description="Helicase ATP-binding" evidence="10">
    <location>
        <begin position="240"/>
        <end position="404"/>
    </location>
</feature>
<dbReference type="RefSeq" id="WP_122291177.1">
    <property type="nucleotide sequence ID" value="NZ_QRKC01000004.1"/>
</dbReference>
<evidence type="ECO:0000256" key="1">
    <source>
        <dbReference type="ARBA" id="ARBA00006847"/>
    </source>
</evidence>
<evidence type="ECO:0000256" key="2">
    <source>
        <dbReference type="ARBA" id="ARBA00009046"/>
    </source>
</evidence>
<dbReference type="SMART" id="SM00487">
    <property type="entry name" value="DEXDc"/>
    <property type="match status" value="1"/>
</dbReference>
<dbReference type="CDD" id="cd09641">
    <property type="entry name" value="Cas3''_I"/>
    <property type="match status" value="1"/>
</dbReference>
<dbReference type="GO" id="GO:0016787">
    <property type="term" value="F:hydrolase activity"/>
    <property type="evidence" value="ECO:0007669"/>
    <property type="project" value="UniProtKB-KW"/>
</dbReference>
<dbReference type="CDD" id="cd17930">
    <property type="entry name" value="DEXHc_cas3"/>
    <property type="match status" value="1"/>
</dbReference>
<dbReference type="InterPro" id="IPR014001">
    <property type="entry name" value="Helicase_ATP-bd"/>
</dbReference>
<evidence type="ECO:0000256" key="4">
    <source>
        <dbReference type="ARBA" id="ARBA00022723"/>
    </source>
</evidence>
<keyword evidence="6" id="KW-0378">Hydrolase</keyword>
<organism evidence="12 13">
    <name type="scientific">Parabacteroides merdae</name>
    <dbReference type="NCBI Taxonomy" id="46503"/>
    <lineage>
        <taxon>Bacteria</taxon>
        <taxon>Pseudomonadati</taxon>
        <taxon>Bacteroidota</taxon>
        <taxon>Bacteroidia</taxon>
        <taxon>Bacteroidales</taxon>
        <taxon>Tannerellaceae</taxon>
        <taxon>Parabacteroides</taxon>
    </lineage>
</organism>
<evidence type="ECO:0000256" key="5">
    <source>
        <dbReference type="ARBA" id="ARBA00022741"/>
    </source>
</evidence>
<dbReference type="Proteomes" id="UP000283732">
    <property type="component" value="Unassembled WGS sequence"/>
</dbReference>
<dbReference type="PROSITE" id="PS51192">
    <property type="entry name" value="HELICASE_ATP_BIND_1"/>
    <property type="match status" value="1"/>
</dbReference>
<keyword evidence="9" id="KW-0051">Antiviral defense</keyword>
<evidence type="ECO:0000256" key="8">
    <source>
        <dbReference type="ARBA" id="ARBA00022840"/>
    </source>
</evidence>